<dbReference type="CDD" id="cd07302">
    <property type="entry name" value="CHD"/>
    <property type="match status" value="1"/>
</dbReference>
<keyword evidence="2" id="KW-1003">Cell membrane</keyword>
<evidence type="ECO:0000256" key="6">
    <source>
        <dbReference type="SAM" id="Phobius"/>
    </source>
</evidence>
<dbReference type="AlphaFoldDB" id="A0A0P1IC44"/>
<evidence type="ECO:0000256" key="5">
    <source>
        <dbReference type="ARBA" id="ARBA00023136"/>
    </source>
</evidence>
<dbReference type="PROSITE" id="PS50125">
    <property type="entry name" value="GUANYLATE_CYCLASE_2"/>
    <property type="match status" value="1"/>
</dbReference>
<dbReference type="GO" id="GO:0035556">
    <property type="term" value="P:intracellular signal transduction"/>
    <property type="evidence" value="ECO:0007669"/>
    <property type="project" value="InterPro"/>
</dbReference>
<dbReference type="OrthoDB" id="9789782at2"/>
<dbReference type="STRING" id="1715692.RUE5091_00099"/>
<dbReference type="InterPro" id="IPR033479">
    <property type="entry name" value="dCache_1"/>
</dbReference>
<dbReference type="Pfam" id="PF00211">
    <property type="entry name" value="Guanylate_cyc"/>
    <property type="match status" value="1"/>
</dbReference>
<dbReference type="SUPFAM" id="SSF103190">
    <property type="entry name" value="Sensory domain-like"/>
    <property type="match status" value="1"/>
</dbReference>
<evidence type="ECO:0000256" key="4">
    <source>
        <dbReference type="ARBA" id="ARBA00022989"/>
    </source>
</evidence>
<dbReference type="SMART" id="SM00044">
    <property type="entry name" value="CYCc"/>
    <property type="match status" value="1"/>
</dbReference>
<evidence type="ECO:0000313" key="8">
    <source>
        <dbReference type="EMBL" id="CUJ83365.1"/>
    </source>
</evidence>
<keyword evidence="5 6" id="KW-0472">Membrane</keyword>
<dbReference type="SUPFAM" id="SSF55073">
    <property type="entry name" value="Nucleotide cyclase"/>
    <property type="match status" value="1"/>
</dbReference>
<comment type="subcellular location">
    <subcellularLocation>
        <location evidence="1">Cell membrane</location>
        <topology evidence="1">Multi-pass membrane protein</topology>
    </subcellularLocation>
</comment>
<dbReference type="PANTHER" id="PTHR43081">
    <property type="entry name" value="ADENYLATE CYCLASE, TERMINAL-DIFFERENTIATION SPECIFIC-RELATED"/>
    <property type="match status" value="1"/>
</dbReference>
<keyword evidence="4 6" id="KW-1133">Transmembrane helix</keyword>
<reference evidence="9" key="1">
    <citation type="submission" date="2015-09" db="EMBL/GenBank/DDBJ databases">
        <authorList>
            <person name="Rodrigo-Torres L."/>
            <person name="Arahal D.R."/>
        </authorList>
    </citation>
    <scope>NUCLEOTIDE SEQUENCE [LARGE SCALE GENOMIC DNA]</scope>
    <source>
        <strain evidence="9">CECT 5091</strain>
    </source>
</reference>
<dbReference type="InterPro" id="IPR001054">
    <property type="entry name" value="A/G_cyclase"/>
</dbReference>
<dbReference type="CDD" id="cd18773">
    <property type="entry name" value="PDC1_HK_sensor"/>
    <property type="match status" value="1"/>
</dbReference>
<dbReference type="PANTHER" id="PTHR43081:SF1">
    <property type="entry name" value="ADENYLATE CYCLASE, TERMINAL-DIFFERENTIATION SPECIFIC"/>
    <property type="match status" value="1"/>
</dbReference>
<evidence type="ECO:0000256" key="1">
    <source>
        <dbReference type="ARBA" id="ARBA00004651"/>
    </source>
</evidence>
<evidence type="ECO:0000256" key="2">
    <source>
        <dbReference type="ARBA" id="ARBA00022475"/>
    </source>
</evidence>
<keyword evidence="9" id="KW-1185">Reference proteome</keyword>
<dbReference type="GO" id="GO:0006171">
    <property type="term" value="P:cAMP biosynthetic process"/>
    <property type="evidence" value="ECO:0007669"/>
    <property type="project" value="TreeGrafter"/>
</dbReference>
<dbReference type="Gene3D" id="3.30.450.20">
    <property type="entry name" value="PAS domain"/>
    <property type="match status" value="1"/>
</dbReference>
<dbReference type="EC" id="4.6.1.1" evidence="8"/>
<protein>
    <submittedName>
        <fullName evidence="8">Adenylate cyclase 1</fullName>
        <ecNumber evidence="8">4.6.1.1</ecNumber>
    </submittedName>
</protein>
<evidence type="ECO:0000259" key="7">
    <source>
        <dbReference type="PROSITE" id="PS50125"/>
    </source>
</evidence>
<gene>
    <name evidence="8" type="primary">cyaA_1</name>
    <name evidence="8" type="ORF">RUE5091_00099</name>
</gene>
<evidence type="ECO:0000256" key="3">
    <source>
        <dbReference type="ARBA" id="ARBA00022692"/>
    </source>
</evidence>
<proteinExistence type="predicted"/>
<sequence>MKVRLHIGVAILFTLLTLVVTAMLVAILYFGNRELAIRTAKERMAEARSQSVDEMLTVIRGAGNVVSSTSVFLSKFTEYAGSSAGLDVLYSQMQGNEHYYGLYFGEEKSGDFFQNINLPKHWKTFGPSALPVPEGVDRVQRIISDQSGERVETYFWSNGRSLATPFRSGTTVYDPRTRPWYRGALEQSGIYVSPLYQFESTGRLGATFSKTVVDDEGKLLGVVALDITISALSQILDDIRIGDHGLVFMLDREGRLLSYTSSRSEGGAARFVSSNTNESIEGSSKIIDSVIDKWRESQQDFFRIASASDERNYITSVMPIPEVFGAQPTLGLIVPEDEFIGEIKRNTTRAMQIGVLALFLAVAFTFVVARLLSKNLVRVATEARKVSNFELSENLNLKSNIQEVAELETAIASMKAGLSSFGAFVPKELVRSILSKAERISVGGETRDVTLMFADLKGFTRQTEGLEPEVLMPALSEYFETMEKEISGNQGTVDKYIGDAIMALWNAPLDDTDHPVHACRAALACLQAETILNSDNGALPFRPLHTRFGLHTGRVVVGNVGSLSRLQYTALGAAVNFASRLEGLNKVYGTRILVSSDVAVHVENKFVLREIDFVVPAGTSFPSRIFELIAEKDDDGGFLVSAAKKRELEEWSSCYALYQSGEWGDALDALERHRETASNKQLVDIFAKRCKRFASKPPASDWDGIYWFEKK</sequence>
<dbReference type="InterPro" id="IPR029787">
    <property type="entry name" value="Nucleotide_cyclase"/>
</dbReference>
<dbReference type="EMBL" id="CYUD01000001">
    <property type="protein sequence ID" value="CUJ83365.1"/>
    <property type="molecule type" value="Genomic_DNA"/>
</dbReference>
<dbReference type="GO" id="GO:0005886">
    <property type="term" value="C:plasma membrane"/>
    <property type="evidence" value="ECO:0007669"/>
    <property type="project" value="UniProtKB-SubCell"/>
</dbReference>
<dbReference type="Gene3D" id="3.30.70.1230">
    <property type="entry name" value="Nucleotide cyclase"/>
    <property type="match status" value="1"/>
</dbReference>
<name>A0A0P1IC44_9RHOB</name>
<dbReference type="Proteomes" id="UP000051260">
    <property type="component" value="Unassembled WGS sequence"/>
</dbReference>
<organism evidence="8 9">
    <name type="scientific">Ruegeria denitrificans</name>
    <dbReference type="NCBI Taxonomy" id="1715692"/>
    <lineage>
        <taxon>Bacteria</taxon>
        <taxon>Pseudomonadati</taxon>
        <taxon>Pseudomonadota</taxon>
        <taxon>Alphaproteobacteria</taxon>
        <taxon>Rhodobacterales</taxon>
        <taxon>Roseobacteraceae</taxon>
        <taxon>Ruegeria</taxon>
    </lineage>
</organism>
<feature type="transmembrane region" description="Helical" evidence="6">
    <location>
        <begin position="6"/>
        <end position="31"/>
    </location>
</feature>
<keyword evidence="8" id="KW-0456">Lyase</keyword>
<dbReference type="Pfam" id="PF02743">
    <property type="entry name" value="dCache_1"/>
    <property type="match status" value="1"/>
</dbReference>
<dbReference type="RefSeq" id="WP_058279922.1">
    <property type="nucleotide sequence ID" value="NZ_CYUD01000001.1"/>
</dbReference>
<dbReference type="InterPro" id="IPR029151">
    <property type="entry name" value="Sensor-like_sf"/>
</dbReference>
<dbReference type="Gene3D" id="6.10.340.10">
    <property type="match status" value="1"/>
</dbReference>
<evidence type="ECO:0000313" key="9">
    <source>
        <dbReference type="Proteomes" id="UP000051260"/>
    </source>
</evidence>
<keyword evidence="3 6" id="KW-0812">Transmembrane</keyword>
<feature type="transmembrane region" description="Helical" evidence="6">
    <location>
        <begin position="353"/>
        <end position="372"/>
    </location>
</feature>
<dbReference type="InterPro" id="IPR050697">
    <property type="entry name" value="Adenylyl/Guanylyl_Cyclase_3/4"/>
</dbReference>
<accession>A0A0P1IC44</accession>
<feature type="domain" description="Guanylate cyclase" evidence="7">
    <location>
        <begin position="450"/>
        <end position="582"/>
    </location>
</feature>
<dbReference type="GO" id="GO:0004016">
    <property type="term" value="F:adenylate cyclase activity"/>
    <property type="evidence" value="ECO:0007669"/>
    <property type="project" value="UniProtKB-EC"/>
</dbReference>